<evidence type="ECO:0000313" key="2">
    <source>
        <dbReference type="Proteomes" id="UP001159405"/>
    </source>
</evidence>
<evidence type="ECO:0000313" key="1">
    <source>
        <dbReference type="EMBL" id="CAH3140179.1"/>
    </source>
</evidence>
<accession>A0ABN8PEW0</accession>
<keyword evidence="2" id="KW-1185">Reference proteome</keyword>
<sequence length="155" mass="17956">MVNFYHDLGIIIEHRSTVILSTQWLIDLFGQLITIPDFTKMAGPTQPPTLYQNGAWFVIEKKTVHDFFLFLRSSLLSSLSSKESTLSRSVWMRQVRWQCRFVSLWRQLCKLCHVISIKVDCSIIFGSPVRIVSGKNTQAIIRLHVLMKIVFTSLR</sequence>
<dbReference type="Proteomes" id="UP001159405">
    <property type="component" value="Unassembled WGS sequence"/>
</dbReference>
<dbReference type="EMBL" id="CALNXK010000064">
    <property type="protein sequence ID" value="CAH3140179.1"/>
    <property type="molecule type" value="Genomic_DNA"/>
</dbReference>
<evidence type="ECO:0008006" key="3">
    <source>
        <dbReference type="Google" id="ProtNLM"/>
    </source>
</evidence>
<gene>
    <name evidence="1" type="ORF">PLOB_00041126</name>
</gene>
<proteinExistence type="predicted"/>
<comment type="caution">
    <text evidence="1">The sequence shown here is derived from an EMBL/GenBank/DDBJ whole genome shotgun (WGS) entry which is preliminary data.</text>
</comment>
<protein>
    <recommendedName>
        <fullName evidence="3">Non-specific serine/threonine protein kinase</fullName>
    </recommendedName>
</protein>
<reference evidence="1 2" key="1">
    <citation type="submission" date="2022-05" db="EMBL/GenBank/DDBJ databases">
        <authorList>
            <consortium name="Genoscope - CEA"/>
            <person name="William W."/>
        </authorList>
    </citation>
    <scope>NUCLEOTIDE SEQUENCE [LARGE SCALE GENOMIC DNA]</scope>
</reference>
<organism evidence="1 2">
    <name type="scientific">Porites lobata</name>
    <dbReference type="NCBI Taxonomy" id="104759"/>
    <lineage>
        <taxon>Eukaryota</taxon>
        <taxon>Metazoa</taxon>
        <taxon>Cnidaria</taxon>
        <taxon>Anthozoa</taxon>
        <taxon>Hexacorallia</taxon>
        <taxon>Scleractinia</taxon>
        <taxon>Fungiina</taxon>
        <taxon>Poritidae</taxon>
        <taxon>Porites</taxon>
    </lineage>
</organism>
<name>A0ABN8PEW0_9CNID</name>